<protein>
    <submittedName>
        <fullName evidence="2">Uncharacterized protein</fullName>
    </submittedName>
</protein>
<organism evidence="2 3">
    <name type="scientific">Quercus lobata</name>
    <name type="common">Valley oak</name>
    <dbReference type="NCBI Taxonomy" id="97700"/>
    <lineage>
        <taxon>Eukaryota</taxon>
        <taxon>Viridiplantae</taxon>
        <taxon>Streptophyta</taxon>
        <taxon>Embryophyta</taxon>
        <taxon>Tracheophyta</taxon>
        <taxon>Spermatophyta</taxon>
        <taxon>Magnoliopsida</taxon>
        <taxon>eudicotyledons</taxon>
        <taxon>Gunneridae</taxon>
        <taxon>Pentapetalae</taxon>
        <taxon>rosids</taxon>
        <taxon>fabids</taxon>
        <taxon>Fagales</taxon>
        <taxon>Fagaceae</taxon>
        <taxon>Quercus</taxon>
    </lineage>
</organism>
<dbReference type="PANTHER" id="PTHR18966">
    <property type="entry name" value="IONOTROPIC GLUTAMATE RECEPTOR"/>
    <property type="match status" value="1"/>
</dbReference>
<dbReference type="Gramene" id="QL05p044108:mrna">
    <property type="protein sequence ID" value="QL05p044108:mrna"/>
    <property type="gene ID" value="QL05p044108"/>
</dbReference>
<proteinExistence type="predicted"/>
<dbReference type="SUPFAM" id="SSF53850">
    <property type="entry name" value="Periplasmic binding protein-like II"/>
    <property type="match status" value="1"/>
</dbReference>
<sequence length="231" mass="26124">MNYLQNVLKFNSKSIITVTTESDCEEHFKEKIIADAFFEFPYEKIFINKYCKGFTTSTQTYRFGGFGFAFHKGSPIAKDFSEAILKLSEDGTLTGLEERWLTPSRECSADQTSNDTEPLSIQSFWGLYLISAAISTICFLLSLIRLLKNYQYDQEAYQGNATASFESVWNKAVGLAKYFYNGEINTPKRASSSSCTPDLDNWTSLRREDVSTINVLDNIIQASPPSEIEMS</sequence>
<dbReference type="EMBL" id="LRBV02000005">
    <property type="status" value="NOT_ANNOTATED_CDS"/>
    <property type="molecule type" value="Genomic_DNA"/>
</dbReference>
<dbReference type="OMA" id="THFIVIK"/>
<dbReference type="EnsemblPlants" id="QL05p044108:mrna">
    <property type="protein sequence ID" value="QL05p044108:mrna"/>
    <property type="gene ID" value="QL05p044108"/>
</dbReference>
<name>A0A7N2R4X2_QUELO</name>
<evidence type="ECO:0000313" key="2">
    <source>
        <dbReference type="EnsemblPlants" id="QL05p044108:mrna"/>
    </source>
</evidence>
<accession>A0A7N2R4X2</accession>
<keyword evidence="1" id="KW-0812">Transmembrane</keyword>
<evidence type="ECO:0000313" key="3">
    <source>
        <dbReference type="Proteomes" id="UP000594261"/>
    </source>
</evidence>
<keyword evidence="1" id="KW-1133">Transmembrane helix</keyword>
<feature type="transmembrane region" description="Helical" evidence="1">
    <location>
        <begin position="124"/>
        <end position="144"/>
    </location>
</feature>
<dbReference type="Proteomes" id="UP000594261">
    <property type="component" value="Chromosome 5"/>
</dbReference>
<dbReference type="Gene3D" id="3.40.190.10">
    <property type="entry name" value="Periplasmic binding protein-like II"/>
    <property type="match status" value="1"/>
</dbReference>
<evidence type="ECO:0000256" key="1">
    <source>
        <dbReference type="SAM" id="Phobius"/>
    </source>
</evidence>
<reference evidence="2 3" key="1">
    <citation type="journal article" date="2016" name="G3 (Bethesda)">
        <title>First Draft Assembly and Annotation of the Genome of a California Endemic Oak Quercus lobata Nee (Fagaceae).</title>
        <authorList>
            <person name="Sork V.L."/>
            <person name="Fitz-Gibbon S.T."/>
            <person name="Puiu D."/>
            <person name="Crepeau M."/>
            <person name="Gugger P.F."/>
            <person name="Sherman R."/>
            <person name="Stevens K."/>
            <person name="Langley C.H."/>
            <person name="Pellegrini M."/>
            <person name="Salzberg S.L."/>
        </authorList>
    </citation>
    <scope>NUCLEOTIDE SEQUENCE [LARGE SCALE GENOMIC DNA]</scope>
    <source>
        <strain evidence="2 3">cv. SW786</strain>
    </source>
</reference>
<keyword evidence="3" id="KW-1185">Reference proteome</keyword>
<keyword evidence="1" id="KW-0472">Membrane</keyword>
<dbReference type="InParanoid" id="A0A7N2R4X2"/>
<dbReference type="InterPro" id="IPR015683">
    <property type="entry name" value="Ionotropic_Glu_rcpt"/>
</dbReference>
<reference evidence="2" key="2">
    <citation type="submission" date="2021-01" db="UniProtKB">
        <authorList>
            <consortium name="EnsemblPlants"/>
        </authorList>
    </citation>
    <scope>IDENTIFICATION</scope>
</reference>
<dbReference type="AlphaFoldDB" id="A0A7N2R4X2"/>